<keyword evidence="5" id="KW-0998">Cell outer membrane</keyword>
<evidence type="ECO:0000256" key="4">
    <source>
        <dbReference type="ARBA" id="ARBA00023136"/>
    </source>
</evidence>
<dbReference type="RefSeq" id="WP_317902802.1">
    <property type="nucleotide sequence ID" value="NZ_JAIRBC010000018.1"/>
</dbReference>
<dbReference type="InterPro" id="IPR011990">
    <property type="entry name" value="TPR-like_helical_dom_sf"/>
</dbReference>
<keyword evidence="4" id="KW-0472">Membrane</keyword>
<comment type="subcellular location">
    <subcellularLocation>
        <location evidence="1">Cell outer membrane</location>
    </subcellularLocation>
</comment>
<feature type="domain" description="RagB/SusD" evidence="6">
    <location>
        <begin position="322"/>
        <end position="483"/>
    </location>
</feature>
<dbReference type="Pfam" id="PF14322">
    <property type="entry name" value="SusD-like_3"/>
    <property type="match status" value="1"/>
</dbReference>
<evidence type="ECO:0000259" key="6">
    <source>
        <dbReference type="Pfam" id="PF07980"/>
    </source>
</evidence>
<keyword evidence="9" id="KW-1185">Reference proteome</keyword>
<proteinExistence type="inferred from homology"/>
<evidence type="ECO:0000256" key="3">
    <source>
        <dbReference type="ARBA" id="ARBA00022729"/>
    </source>
</evidence>
<dbReference type="GO" id="GO:0009279">
    <property type="term" value="C:cell outer membrane"/>
    <property type="evidence" value="ECO:0007669"/>
    <property type="project" value="UniProtKB-SubCell"/>
</dbReference>
<protein>
    <submittedName>
        <fullName evidence="8">RagB/SusD family nutrient uptake outer membrane protein</fullName>
    </submittedName>
</protein>
<gene>
    <name evidence="8" type="ORF">K8352_12935</name>
</gene>
<evidence type="ECO:0000256" key="1">
    <source>
        <dbReference type="ARBA" id="ARBA00004442"/>
    </source>
</evidence>
<dbReference type="SUPFAM" id="SSF48452">
    <property type="entry name" value="TPR-like"/>
    <property type="match status" value="1"/>
</dbReference>
<dbReference type="Proteomes" id="UP001200642">
    <property type="component" value="Unassembled WGS sequence"/>
</dbReference>
<evidence type="ECO:0000313" key="9">
    <source>
        <dbReference type="Proteomes" id="UP001200642"/>
    </source>
</evidence>
<organism evidence="8 9">
    <name type="scientific">Cerina litoralis</name>
    <dbReference type="NCBI Taxonomy" id="2874477"/>
    <lineage>
        <taxon>Bacteria</taxon>
        <taxon>Pseudomonadati</taxon>
        <taxon>Bacteroidota</taxon>
        <taxon>Flavobacteriia</taxon>
        <taxon>Flavobacteriales</taxon>
        <taxon>Flavobacteriaceae</taxon>
        <taxon>Cerina</taxon>
    </lineage>
</organism>
<evidence type="ECO:0000256" key="2">
    <source>
        <dbReference type="ARBA" id="ARBA00006275"/>
    </source>
</evidence>
<feature type="domain" description="SusD-like N-terminal" evidence="7">
    <location>
        <begin position="78"/>
        <end position="227"/>
    </location>
</feature>
<reference evidence="8" key="1">
    <citation type="submission" date="2023-02" db="EMBL/GenBank/DDBJ databases">
        <title>Genome of Flavobacteriaceae gen. nov. sp. strain F89.</title>
        <authorList>
            <person name="Wang Y."/>
        </authorList>
    </citation>
    <scope>NUCLEOTIDE SEQUENCE</scope>
    <source>
        <strain evidence="8">F89</strain>
    </source>
</reference>
<accession>A0AAE3EWJ4</accession>
<evidence type="ECO:0000313" key="8">
    <source>
        <dbReference type="EMBL" id="MCG2461659.1"/>
    </source>
</evidence>
<evidence type="ECO:0000256" key="5">
    <source>
        <dbReference type="ARBA" id="ARBA00023237"/>
    </source>
</evidence>
<sequence>MKKTTIIIISICFLSLTTCKDELDLLPLDRVTVESFYKTRSDFDGAIFASYSSIQDFWGTSTETLGERGEFWKLTLTSTDDVAYDNVTSDGRSQDIDNLQFRSSDVPFAAIYTQLYEGIYRANLVLENLDGDNELTAEDKTVLGAEAKFLRAWFHFQAMKMFGTPPLALKVGTNLTDLALPNATQDELYSAILDDLTTAAAGLPDSWDSSNTGRATSWTAKSYIGKVNVWKKDWPAAISAFQDVVQNGPYMLMPEYASNFNFDSENNLESIFEIQFGGPYSDDNIWVFDDTHSENFKASQGIARSNYWDAGNGAPGGKNGWFPPTQSIVDAFEPGDIRADFSIYKAGDTYYVWGNGQTLSLPYDPAWSSTGYTIKKYDGEHNSVGANHSPNEQSDWNNERWFRFSELKLLYAEALIEGGGDLTIAKQQIDDVRQRAGLPILDASADLTQAMRQEKRVELAFEPHRWFDIVRWGIGSQIFGASWDDKLNLFPFPLSEVDRSNGLLKQNPGY</sequence>
<dbReference type="EMBL" id="JAIRBC010000018">
    <property type="protein sequence ID" value="MCG2461659.1"/>
    <property type="molecule type" value="Genomic_DNA"/>
</dbReference>
<comment type="similarity">
    <text evidence="2">Belongs to the SusD family.</text>
</comment>
<dbReference type="Gene3D" id="1.25.40.390">
    <property type="match status" value="1"/>
</dbReference>
<dbReference type="CDD" id="cd08977">
    <property type="entry name" value="SusD"/>
    <property type="match status" value="1"/>
</dbReference>
<name>A0AAE3EWJ4_9FLAO</name>
<dbReference type="Pfam" id="PF07980">
    <property type="entry name" value="SusD_RagB"/>
    <property type="match status" value="1"/>
</dbReference>
<dbReference type="InterPro" id="IPR033985">
    <property type="entry name" value="SusD-like_N"/>
</dbReference>
<keyword evidence="3" id="KW-0732">Signal</keyword>
<dbReference type="InterPro" id="IPR012944">
    <property type="entry name" value="SusD_RagB_dom"/>
</dbReference>
<evidence type="ECO:0000259" key="7">
    <source>
        <dbReference type="Pfam" id="PF14322"/>
    </source>
</evidence>
<dbReference type="AlphaFoldDB" id="A0AAE3EWJ4"/>
<comment type="caution">
    <text evidence="8">The sequence shown here is derived from an EMBL/GenBank/DDBJ whole genome shotgun (WGS) entry which is preliminary data.</text>
</comment>